<feature type="domain" description="Aldehyde oxidase/xanthine dehydrogenase a/b hammerhead" evidence="2">
    <location>
        <begin position="227"/>
        <end position="305"/>
    </location>
</feature>
<dbReference type="InterPro" id="IPR019546">
    <property type="entry name" value="TAT_signal_bac_arc"/>
</dbReference>
<dbReference type="InterPro" id="IPR052516">
    <property type="entry name" value="N-heterocyclic_Hydroxylase"/>
</dbReference>
<proteinExistence type="predicted"/>
<dbReference type="PANTHER" id="PTHR47495:SF2">
    <property type="entry name" value="ALDEHYDE DEHYDROGENASE"/>
    <property type="match status" value="1"/>
</dbReference>
<evidence type="ECO:0000256" key="1">
    <source>
        <dbReference type="ARBA" id="ARBA00022729"/>
    </source>
</evidence>
<dbReference type="Pfam" id="PF20256">
    <property type="entry name" value="MoCoBD_2"/>
    <property type="match status" value="2"/>
</dbReference>
<dbReference type="RefSeq" id="WP_084083149.1">
    <property type="nucleotide sequence ID" value="NZ_FQWZ01000002.1"/>
</dbReference>
<evidence type="ECO:0000313" key="4">
    <source>
        <dbReference type="Proteomes" id="UP000199758"/>
    </source>
</evidence>
<protein>
    <submittedName>
        <fullName evidence="3">Isoquinoline 1-oxidoreductase, beta subunit</fullName>
    </submittedName>
</protein>
<dbReference type="STRING" id="490188.SAMN04488068_0867"/>
<reference evidence="3 4" key="1">
    <citation type="submission" date="2016-11" db="EMBL/GenBank/DDBJ databases">
        <authorList>
            <person name="Jaros S."/>
            <person name="Januszkiewicz K."/>
            <person name="Wedrychowicz H."/>
        </authorList>
    </citation>
    <scope>NUCLEOTIDE SEQUENCE [LARGE SCALE GENOMIC DNA]</scope>
    <source>
        <strain evidence="3 4">CGMCC 1.7049</strain>
    </source>
</reference>
<dbReference type="InterPro" id="IPR006311">
    <property type="entry name" value="TAT_signal"/>
</dbReference>
<dbReference type="SUPFAM" id="SSF56003">
    <property type="entry name" value="Molybdenum cofactor-binding domain"/>
    <property type="match status" value="2"/>
</dbReference>
<gene>
    <name evidence="3" type="ORF">SAMN04488068_0867</name>
</gene>
<dbReference type="OrthoDB" id="9767994at2"/>
<dbReference type="InterPro" id="IPR000674">
    <property type="entry name" value="Ald_Oxase/Xan_DH_a/b"/>
</dbReference>
<dbReference type="AlphaFoldDB" id="A0A1M5LFG8"/>
<dbReference type="EMBL" id="FQWZ01000002">
    <property type="protein sequence ID" value="SHG63696.1"/>
    <property type="molecule type" value="Genomic_DNA"/>
</dbReference>
<dbReference type="PIRSF" id="PIRSF036389">
    <property type="entry name" value="IOR_B"/>
    <property type="match status" value="1"/>
</dbReference>
<dbReference type="Pfam" id="PF02738">
    <property type="entry name" value="MoCoBD_1"/>
    <property type="match status" value="1"/>
</dbReference>
<name>A0A1M5LFG8_9GAMM</name>
<evidence type="ECO:0000259" key="2">
    <source>
        <dbReference type="SMART" id="SM01008"/>
    </source>
</evidence>
<dbReference type="SMART" id="SM01008">
    <property type="entry name" value="Ald_Xan_dh_C"/>
    <property type="match status" value="1"/>
</dbReference>
<dbReference type="NCBIfam" id="TIGR01409">
    <property type="entry name" value="TAT_signal_seq"/>
    <property type="match status" value="1"/>
</dbReference>
<evidence type="ECO:0000313" key="3">
    <source>
        <dbReference type="EMBL" id="SHG63696.1"/>
    </source>
</evidence>
<organism evidence="3 4">
    <name type="scientific">Hydrocarboniphaga daqingensis</name>
    <dbReference type="NCBI Taxonomy" id="490188"/>
    <lineage>
        <taxon>Bacteria</taxon>
        <taxon>Pseudomonadati</taxon>
        <taxon>Pseudomonadota</taxon>
        <taxon>Gammaproteobacteria</taxon>
        <taxon>Nevskiales</taxon>
        <taxon>Nevskiaceae</taxon>
        <taxon>Hydrocarboniphaga</taxon>
    </lineage>
</organism>
<accession>A0A1M5LFG8</accession>
<dbReference type="Proteomes" id="UP000199758">
    <property type="component" value="Unassembled WGS sequence"/>
</dbReference>
<dbReference type="InterPro" id="IPR037165">
    <property type="entry name" value="AldOxase/xan_DH_Mopterin-bd_sf"/>
</dbReference>
<dbReference type="GO" id="GO:0016491">
    <property type="term" value="F:oxidoreductase activity"/>
    <property type="evidence" value="ECO:0007669"/>
    <property type="project" value="InterPro"/>
</dbReference>
<dbReference type="InterPro" id="IPR012368">
    <property type="entry name" value="OxRdtase_Mopterin-bd_su_IorB"/>
</dbReference>
<dbReference type="Gene3D" id="3.90.1170.50">
    <property type="entry name" value="Aldehyde oxidase/xanthine dehydrogenase, a/b hammerhead"/>
    <property type="match status" value="1"/>
</dbReference>
<sequence>MRMIDPATAAAIFAADDSATAGLSRRDFLKNTAAVGLVFGLQLAANKKAAAADVGEVAPGAFAPNAFVRIAPDNVVTLVIKHHEMGQGATTGLATILAEELDAELAAVNIEYAPANAALYKNLAFGSQGTGGSTAIANSFEQMRQAGATARSMLVSAAAQRWKVPASSIGVSNGVLRSGAHRATFGELAVAASQQPVPQSVTLKDPSQFKLIGKQQTRRVDSLAKCTGKATYTIDVKLPGLLTAVIERPPAFGAKLISFDARAAKAIKGVTDVVQVAEGVAVVATGMWPAIQGRRALKVQWDGGASGLNTAALYQDYRQRAAGAGGATVTRDPQTAAALASAASRVEAVYEFPYLAHAPMEPLNCVAWLHDGMLETWGAHQFPAFDHALAAKAAGLPMDKVKLHSLISGGSFGRRANAASDFVVEAVNVAKAIGRPVPVRVQRTREDDMRAGWYRPLYVHAVKAGLDAQGDVVGWQHAIVGQSIMAATPMAAGIKDGNDSSSTEGVWPTPYKIPAMTAELHSPTQAVPPLWWRSVGHTHTAFVMETMLDELAHAARQDPVAFRLKLLKDQPRLAGVIRMAADKAGWSSPMPAGKARGFASHYSFDTYVAQVAEVSLKPDGSVRVERVVVAVDCGVSVNPDQIVAQMEGGVGFALAAALYGQIDIAKGTVTQSNFHDYRVLRIDEMPKVDVHIVNSTQAPTGVGEPGVPPLAPAVANAIASLTGHRVRRLPLAGQTFTRA</sequence>
<keyword evidence="1" id="KW-0732">Signal</keyword>
<dbReference type="PANTHER" id="PTHR47495">
    <property type="entry name" value="ALDEHYDE DEHYDROGENASE"/>
    <property type="match status" value="1"/>
</dbReference>
<keyword evidence="4" id="KW-1185">Reference proteome</keyword>
<dbReference type="InterPro" id="IPR008274">
    <property type="entry name" value="AldOxase/xan_DH_MoCoBD1"/>
</dbReference>
<dbReference type="PROSITE" id="PS51318">
    <property type="entry name" value="TAT"/>
    <property type="match status" value="1"/>
</dbReference>
<dbReference type="Gene3D" id="3.30.365.10">
    <property type="entry name" value="Aldehyde oxidase/xanthine dehydrogenase, molybdopterin binding domain"/>
    <property type="match status" value="5"/>
</dbReference>
<dbReference type="InterPro" id="IPR046867">
    <property type="entry name" value="AldOxase/xan_DH_MoCoBD2"/>
</dbReference>